<name>A0ABN8ZCI0_RANTA</name>
<dbReference type="EMBL" id="OX459966">
    <property type="protein sequence ID" value="CAI9171170.1"/>
    <property type="molecule type" value="Genomic_DNA"/>
</dbReference>
<gene>
    <name evidence="1" type="ORF">MRATA1EN1_LOCUS20132</name>
</gene>
<accession>A0ABN8ZCI0</accession>
<evidence type="ECO:0000313" key="2">
    <source>
        <dbReference type="Proteomes" id="UP001176941"/>
    </source>
</evidence>
<proteinExistence type="predicted"/>
<reference evidence="1" key="1">
    <citation type="submission" date="2023-04" db="EMBL/GenBank/DDBJ databases">
        <authorList>
            <consortium name="ELIXIR-Norway"/>
        </authorList>
    </citation>
    <scope>NUCLEOTIDE SEQUENCE [LARGE SCALE GENOMIC DNA]</scope>
</reference>
<sequence length="150" mass="16939">MSIREPLKESLDGRRDFCFLSSPYQTKAHDYYLDVSNTLEQEVGHAPLIILENTLAFFHFFKKSGNCYQYLILSTRKLSCFPKTFFIQDSVDPSSFPPMAPKQIPPSPGVVVVTGEQHVLAMKGSLLWAFALHLLSTGCYCKRSHYLKGG</sequence>
<organism evidence="1 2">
    <name type="scientific">Rangifer tarandus platyrhynchus</name>
    <name type="common">Svalbard reindeer</name>
    <dbReference type="NCBI Taxonomy" id="3082113"/>
    <lineage>
        <taxon>Eukaryota</taxon>
        <taxon>Metazoa</taxon>
        <taxon>Chordata</taxon>
        <taxon>Craniata</taxon>
        <taxon>Vertebrata</taxon>
        <taxon>Euteleostomi</taxon>
        <taxon>Mammalia</taxon>
        <taxon>Eutheria</taxon>
        <taxon>Laurasiatheria</taxon>
        <taxon>Artiodactyla</taxon>
        <taxon>Ruminantia</taxon>
        <taxon>Pecora</taxon>
        <taxon>Cervidae</taxon>
        <taxon>Odocoileinae</taxon>
        <taxon>Rangifer</taxon>
    </lineage>
</organism>
<evidence type="ECO:0000313" key="1">
    <source>
        <dbReference type="EMBL" id="CAI9171170.1"/>
    </source>
</evidence>
<keyword evidence="2" id="KW-1185">Reference proteome</keyword>
<dbReference type="Proteomes" id="UP001176941">
    <property type="component" value="Chromosome 30"/>
</dbReference>
<protein>
    <submittedName>
        <fullName evidence="1">Uncharacterized protein</fullName>
    </submittedName>
</protein>